<evidence type="ECO:0000313" key="7">
    <source>
        <dbReference type="Proteomes" id="UP000694480"/>
    </source>
</evidence>
<dbReference type="EMBL" id="JADKYY010000006">
    <property type="protein sequence ID" value="MBF5027399.1"/>
    <property type="molecule type" value="Genomic_DNA"/>
</dbReference>
<dbReference type="Gene3D" id="1.20.1740.10">
    <property type="entry name" value="Amino acid/polyamine transporter I"/>
    <property type="match status" value="1"/>
</dbReference>
<feature type="transmembrane region" description="Helical" evidence="5">
    <location>
        <begin position="128"/>
        <end position="151"/>
    </location>
</feature>
<evidence type="ECO:0000256" key="3">
    <source>
        <dbReference type="ARBA" id="ARBA00022989"/>
    </source>
</evidence>
<feature type="transmembrane region" description="Helical" evidence="5">
    <location>
        <begin position="163"/>
        <end position="183"/>
    </location>
</feature>
<feature type="transmembrane region" description="Helical" evidence="5">
    <location>
        <begin position="445"/>
        <end position="463"/>
    </location>
</feature>
<dbReference type="InterPro" id="IPR050598">
    <property type="entry name" value="AminoAcid_Transporter"/>
</dbReference>
<feature type="transmembrane region" description="Helical" evidence="5">
    <location>
        <begin position="7"/>
        <end position="26"/>
    </location>
</feature>
<dbReference type="PIRSF" id="PIRSF006060">
    <property type="entry name" value="AA_transporter"/>
    <property type="match status" value="1"/>
</dbReference>
<protein>
    <submittedName>
        <fullName evidence="6">Amino acid permease</fullName>
    </submittedName>
</protein>
<dbReference type="GO" id="GO:0015179">
    <property type="term" value="F:L-amino acid transmembrane transporter activity"/>
    <property type="evidence" value="ECO:0007669"/>
    <property type="project" value="TreeGrafter"/>
</dbReference>
<dbReference type="PANTHER" id="PTHR11785">
    <property type="entry name" value="AMINO ACID TRANSPORTER"/>
    <property type="match status" value="1"/>
</dbReference>
<feature type="transmembrane region" description="Helical" evidence="5">
    <location>
        <begin position="215"/>
        <end position="241"/>
    </location>
</feature>
<keyword evidence="3 5" id="KW-1133">Transmembrane helix</keyword>
<feature type="transmembrane region" description="Helical" evidence="5">
    <location>
        <begin position="363"/>
        <end position="380"/>
    </location>
</feature>
<name>A0A931EBU8_9FLAO</name>
<reference evidence="6" key="1">
    <citation type="submission" date="2020-11" db="EMBL/GenBank/DDBJ databases">
        <title>Genome seq and assembly of Planobacterium sp.</title>
        <authorList>
            <person name="Chhetri G."/>
        </authorList>
    </citation>
    <scope>NUCLEOTIDE SEQUENCE</scope>
    <source>
        <strain evidence="6">GCR5</strain>
    </source>
</reference>
<dbReference type="Pfam" id="PF13520">
    <property type="entry name" value="AA_permease_2"/>
    <property type="match status" value="1"/>
</dbReference>
<evidence type="ECO:0000313" key="6">
    <source>
        <dbReference type="EMBL" id="MBF5027399.1"/>
    </source>
</evidence>
<dbReference type="AlphaFoldDB" id="A0A931EBU8"/>
<sequence length="474" mass="52292">MKKKLNLWDATMLVMGSMIGSGIFIVSSDMMRNLGSGYWVIAVWIITGVLTVAGAISYGELSSMFPKAGGQYTYLSEIFGRKTGFLYGWGLFSVIQTGTIAAVAMAFGKFTAYLFPVLNDSEPLFVRGSFRITWVQILAIVVVLFLTYINTRGVKNGKLLQNVFTASKVVALLGIIVFGFLLVKDSHWSDYARLGWNGFQNLGTELGNDLTSDSWLPISGMALMGGIAAAMVGSVFSSVAWENVTFMSGEIKSPEKTVVRSMVIGTTVVMLLYLLVNLVYLNALGRDALAFADKNRPAVAVSQVLFGTVGTYIMAVLVMVSTFGCINGLVLSGARVYQSMAHDGLFFKSALENNRFDVPEKSLWMQGGWASALALSGQYGDLLDMISFVIVLFYMLTVAGVLYMRISQPQRERPYRAWMYPFTPILYLVLGTLFCVLLIVYKPGYTWPGFLLILLGLPIYYFINRKKSPAKERK</sequence>
<feature type="transmembrane region" description="Helical" evidence="5">
    <location>
        <begin position="262"/>
        <end position="284"/>
    </location>
</feature>
<evidence type="ECO:0000256" key="5">
    <source>
        <dbReference type="SAM" id="Phobius"/>
    </source>
</evidence>
<dbReference type="InterPro" id="IPR002293">
    <property type="entry name" value="AA/rel_permease1"/>
</dbReference>
<dbReference type="RefSeq" id="WP_194739329.1">
    <property type="nucleotide sequence ID" value="NZ_JADKYY010000006.1"/>
</dbReference>
<comment type="caution">
    <text evidence="6">The sequence shown here is derived from an EMBL/GenBank/DDBJ whole genome shotgun (WGS) entry which is preliminary data.</text>
</comment>
<evidence type="ECO:0000256" key="1">
    <source>
        <dbReference type="ARBA" id="ARBA00004141"/>
    </source>
</evidence>
<proteinExistence type="predicted"/>
<dbReference type="Proteomes" id="UP000694480">
    <property type="component" value="Unassembled WGS sequence"/>
</dbReference>
<dbReference type="PANTHER" id="PTHR11785:SF512">
    <property type="entry name" value="SOBREMESA, ISOFORM B"/>
    <property type="match status" value="1"/>
</dbReference>
<keyword evidence="2 5" id="KW-0812">Transmembrane</keyword>
<feature type="transmembrane region" description="Helical" evidence="5">
    <location>
        <begin position="304"/>
        <end position="330"/>
    </location>
</feature>
<accession>A0A931EBU8</accession>
<keyword evidence="4 5" id="KW-0472">Membrane</keyword>
<dbReference type="GO" id="GO:0016020">
    <property type="term" value="C:membrane"/>
    <property type="evidence" value="ECO:0007669"/>
    <property type="project" value="UniProtKB-SubCell"/>
</dbReference>
<feature type="transmembrane region" description="Helical" evidence="5">
    <location>
        <begin position="418"/>
        <end position="439"/>
    </location>
</feature>
<feature type="transmembrane region" description="Helical" evidence="5">
    <location>
        <begin position="38"/>
        <end position="58"/>
    </location>
</feature>
<organism evidence="6 7">
    <name type="scientific">Planobacterium oryzisoli</name>
    <dbReference type="NCBI Taxonomy" id="2771435"/>
    <lineage>
        <taxon>Bacteria</taxon>
        <taxon>Pseudomonadati</taxon>
        <taxon>Bacteroidota</taxon>
        <taxon>Flavobacteriia</taxon>
        <taxon>Flavobacteriales</taxon>
        <taxon>Weeksellaceae</taxon>
        <taxon>Chryseobacterium group</taxon>
        <taxon>Chryseobacterium</taxon>
    </lineage>
</organism>
<feature type="transmembrane region" description="Helical" evidence="5">
    <location>
        <begin position="85"/>
        <end position="108"/>
    </location>
</feature>
<evidence type="ECO:0000256" key="2">
    <source>
        <dbReference type="ARBA" id="ARBA00022692"/>
    </source>
</evidence>
<keyword evidence="7" id="KW-1185">Reference proteome</keyword>
<evidence type="ECO:0000256" key="4">
    <source>
        <dbReference type="ARBA" id="ARBA00023136"/>
    </source>
</evidence>
<gene>
    <name evidence="6" type="ORF">IC612_06260</name>
</gene>
<feature type="transmembrane region" description="Helical" evidence="5">
    <location>
        <begin position="386"/>
        <end position="406"/>
    </location>
</feature>
<comment type="subcellular location">
    <subcellularLocation>
        <location evidence="1">Membrane</location>
        <topology evidence="1">Multi-pass membrane protein</topology>
    </subcellularLocation>
</comment>